<protein>
    <submittedName>
        <fullName evidence="2">Type II toxin-antitoxin system VapC family toxin</fullName>
    </submittedName>
</protein>
<dbReference type="EMBL" id="VDDA01000004">
    <property type="protein sequence ID" value="TNC13550.1"/>
    <property type="molecule type" value="Genomic_DNA"/>
</dbReference>
<evidence type="ECO:0000313" key="2">
    <source>
        <dbReference type="EMBL" id="TNC13550.1"/>
    </source>
</evidence>
<organism evidence="2 3">
    <name type="scientific">Methylobacterium terricola</name>
    <dbReference type="NCBI Taxonomy" id="2583531"/>
    <lineage>
        <taxon>Bacteria</taxon>
        <taxon>Pseudomonadati</taxon>
        <taxon>Pseudomonadota</taxon>
        <taxon>Alphaproteobacteria</taxon>
        <taxon>Hyphomicrobiales</taxon>
        <taxon>Methylobacteriaceae</taxon>
        <taxon>Methylobacterium</taxon>
    </lineage>
</organism>
<dbReference type="OrthoDB" id="9798990at2"/>
<dbReference type="Pfam" id="PF01850">
    <property type="entry name" value="PIN"/>
    <property type="match status" value="1"/>
</dbReference>
<sequence length="134" mass="14930">MKLLLGTPALLWWLSDDPRLGDKARARIADPRHVVLVSAVSLFEITQAIRLGTLEAEIRDILQAVEGGGCTWLDLRPEHLRMLRKLPPGPGRQDPFGPLLIAQAMAEQATLVSDDPEVPRVMMRFMRCGDAPER</sequence>
<evidence type="ECO:0000259" key="1">
    <source>
        <dbReference type="Pfam" id="PF01850"/>
    </source>
</evidence>
<reference evidence="2 3" key="1">
    <citation type="submission" date="2019-06" db="EMBL/GenBank/DDBJ databases">
        <title>Genome of Methylobacterium sp. 17Sr1-39.</title>
        <authorList>
            <person name="Seo T."/>
        </authorList>
    </citation>
    <scope>NUCLEOTIDE SEQUENCE [LARGE SCALE GENOMIC DNA]</scope>
    <source>
        <strain evidence="2 3">17Sr1-39</strain>
    </source>
</reference>
<dbReference type="InterPro" id="IPR002716">
    <property type="entry name" value="PIN_dom"/>
</dbReference>
<dbReference type="Gene3D" id="3.40.50.1010">
    <property type="entry name" value="5'-nuclease"/>
    <property type="match status" value="1"/>
</dbReference>
<accession>A0A5C4LJX2</accession>
<dbReference type="Proteomes" id="UP000305267">
    <property type="component" value="Unassembled WGS sequence"/>
</dbReference>
<dbReference type="AlphaFoldDB" id="A0A5C4LJX2"/>
<dbReference type="InterPro" id="IPR029060">
    <property type="entry name" value="PIN-like_dom_sf"/>
</dbReference>
<keyword evidence="3" id="KW-1185">Reference proteome</keyword>
<dbReference type="SUPFAM" id="SSF88723">
    <property type="entry name" value="PIN domain-like"/>
    <property type="match status" value="1"/>
</dbReference>
<dbReference type="InterPro" id="IPR041705">
    <property type="entry name" value="PIN_Sll0205"/>
</dbReference>
<feature type="domain" description="PIN" evidence="1">
    <location>
        <begin position="7"/>
        <end position="121"/>
    </location>
</feature>
<evidence type="ECO:0000313" key="3">
    <source>
        <dbReference type="Proteomes" id="UP000305267"/>
    </source>
</evidence>
<dbReference type="PANTHER" id="PTHR36173">
    <property type="entry name" value="RIBONUCLEASE VAPC16-RELATED"/>
    <property type="match status" value="1"/>
</dbReference>
<dbReference type="RefSeq" id="WP_139035981.1">
    <property type="nucleotide sequence ID" value="NZ_VDDA01000004.1"/>
</dbReference>
<proteinExistence type="predicted"/>
<name>A0A5C4LJX2_9HYPH</name>
<comment type="caution">
    <text evidence="2">The sequence shown here is derived from an EMBL/GenBank/DDBJ whole genome shotgun (WGS) entry which is preliminary data.</text>
</comment>
<dbReference type="PANTHER" id="PTHR36173:SF2">
    <property type="entry name" value="RIBONUCLEASE VAPC16"/>
    <property type="match status" value="1"/>
</dbReference>
<dbReference type="CDD" id="cd09872">
    <property type="entry name" value="PIN_Sll0205-like"/>
    <property type="match status" value="1"/>
</dbReference>
<dbReference type="InterPro" id="IPR052919">
    <property type="entry name" value="TA_system_RNase"/>
</dbReference>
<gene>
    <name evidence="2" type="ORF">FF100_12275</name>
</gene>